<protein>
    <submittedName>
        <fullName evidence="2">Pyrimidine-specific ribonucleoside hydrolase riha-like protein</fullName>
    </submittedName>
</protein>
<evidence type="ECO:0000313" key="3">
    <source>
        <dbReference type="Proteomes" id="UP000036403"/>
    </source>
</evidence>
<keyword evidence="3" id="KW-1185">Reference proteome</keyword>
<dbReference type="GO" id="GO:0016799">
    <property type="term" value="F:hydrolase activity, hydrolyzing N-glycosyl compounds"/>
    <property type="evidence" value="ECO:0007669"/>
    <property type="project" value="InterPro"/>
</dbReference>
<name>A0A0J7K4Y5_LASNI</name>
<feature type="transmembrane region" description="Helical" evidence="1">
    <location>
        <begin position="106"/>
        <end position="126"/>
    </location>
</feature>
<dbReference type="PaxDb" id="67767-A0A0J7K4Y5"/>
<dbReference type="AlphaFoldDB" id="A0A0J7K4Y5"/>
<accession>A0A0J7K4Y5</accession>
<organism evidence="2 3">
    <name type="scientific">Lasius niger</name>
    <name type="common">Black garden ant</name>
    <dbReference type="NCBI Taxonomy" id="67767"/>
    <lineage>
        <taxon>Eukaryota</taxon>
        <taxon>Metazoa</taxon>
        <taxon>Ecdysozoa</taxon>
        <taxon>Arthropoda</taxon>
        <taxon>Hexapoda</taxon>
        <taxon>Insecta</taxon>
        <taxon>Pterygota</taxon>
        <taxon>Neoptera</taxon>
        <taxon>Endopterygota</taxon>
        <taxon>Hymenoptera</taxon>
        <taxon>Apocrita</taxon>
        <taxon>Aculeata</taxon>
        <taxon>Formicoidea</taxon>
        <taxon>Formicidae</taxon>
        <taxon>Formicinae</taxon>
        <taxon>Lasius</taxon>
        <taxon>Lasius</taxon>
    </lineage>
</organism>
<comment type="caution">
    <text evidence="2">The sequence shown here is derived from an EMBL/GenBank/DDBJ whole genome shotgun (WGS) entry which is preliminary data.</text>
</comment>
<evidence type="ECO:0000313" key="2">
    <source>
        <dbReference type="EMBL" id="KMQ85354.1"/>
    </source>
</evidence>
<dbReference type="SUPFAM" id="SSF53590">
    <property type="entry name" value="Nucleoside hydrolase"/>
    <property type="match status" value="1"/>
</dbReference>
<feature type="transmembrane region" description="Helical" evidence="1">
    <location>
        <begin position="132"/>
        <end position="152"/>
    </location>
</feature>
<reference evidence="2 3" key="1">
    <citation type="submission" date="2015-04" db="EMBL/GenBank/DDBJ databases">
        <title>Lasius niger genome sequencing.</title>
        <authorList>
            <person name="Konorov E.A."/>
            <person name="Nikitin M.A."/>
            <person name="Kirill M.V."/>
            <person name="Chang P."/>
        </authorList>
    </citation>
    <scope>NUCLEOTIDE SEQUENCE [LARGE SCALE GENOMIC DNA]</scope>
    <source>
        <tissue evidence="2">Whole</tissue>
    </source>
</reference>
<dbReference type="PANTHER" id="PTHR46190">
    <property type="entry name" value="SI:CH211-201H21.5-RELATED"/>
    <property type="match status" value="1"/>
</dbReference>
<keyword evidence="1" id="KW-1133">Transmembrane helix</keyword>
<dbReference type="EMBL" id="LBMM01014055">
    <property type="protein sequence ID" value="KMQ85354.1"/>
    <property type="molecule type" value="Genomic_DNA"/>
</dbReference>
<proteinExistence type="predicted"/>
<gene>
    <name evidence="2" type="ORF">RF55_16161</name>
</gene>
<sequence>DWRRDVLGKLNIPCVLMLNKIENGRHARAKKHFVRYIACDAFLAGIVMRPEMAKEVVSWHADVELSGNRTRGQVVLDHMLLNKPNVNLINDFDSEMFKEIIFWESAMTLFIIAALLVTPAFLMFYFDEYAKWYLFNHAIDVVLMCDIVMWFFTGDYDSRTQQVTLDPKVVARYARTTY</sequence>
<dbReference type="Gene3D" id="3.90.245.10">
    <property type="entry name" value="Ribonucleoside hydrolase-like"/>
    <property type="match status" value="1"/>
</dbReference>
<dbReference type="InterPro" id="IPR036452">
    <property type="entry name" value="Ribo_hydro-like"/>
</dbReference>
<dbReference type="Proteomes" id="UP000036403">
    <property type="component" value="Unassembled WGS sequence"/>
</dbReference>
<keyword evidence="1" id="KW-0812">Transmembrane</keyword>
<dbReference type="STRING" id="67767.A0A0J7K4Y5"/>
<keyword evidence="1" id="KW-0472">Membrane</keyword>
<dbReference type="OrthoDB" id="432381at2759"/>
<evidence type="ECO:0000256" key="1">
    <source>
        <dbReference type="SAM" id="Phobius"/>
    </source>
</evidence>
<keyword evidence="2" id="KW-0378">Hydrolase</keyword>
<dbReference type="PANTHER" id="PTHR46190:SF1">
    <property type="entry name" value="SI:CH211-201H21.5"/>
    <property type="match status" value="1"/>
</dbReference>
<feature type="non-terminal residue" evidence="2">
    <location>
        <position position="1"/>
    </location>
</feature>
<dbReference type="InterPro" id="IPR052775">
    <property type="entry name" value="IUN_hydrolase"/>
</dbReference>